<sequence>MPRLCSPIECQYPPTRRSAEYGCGEVRMELVSTKILVLTLLGVVRLFFGLVPLKITKNLKLWGESASHKLVERRRVRVGAAISLCLCFGGGVLLGTCFIHMIPEVRETIEAVKRTDSSVVSHDTSFPFAEFLICCGFFLVYVIEEVVHRLFVYSGHSEHCTYSTPPQCCSAPETEVKNTEGNAGDKFTFRDDTDVPLSAKSRARSGGKIASASSQIHLIASSLSLEQGGENSDEFTLPWHPTVFTVASGSTCHSCDDKAKSETPRHCNSGFASHTLNQESMVGSLRRFLVVVALCFHSLFEGLAIGLQETQRDVWYLFAAVIIHACAILFCIGLELVTSGIRLLNLVLYIVTLSLVSPLGVAIGILMTVHSSSGGPLHGLVVAVLQGIAGGIILYITFFEVLDREKRRESGCGIVRIVFILVGFFLMVALQLMGGHDHRKGGHTFGPSNATAFLEPHGHDHK</sequence>
<proteinExistence type="predicted"/>
<evidence type="ECO:0000256" key="1">
    <source>
        <dbReference type="ARBA" id="ARBA00004141"/>
    </source>
</evidence>
<dbReference type="PANTHER" id="PTHR11040">
    <property type="entry name" value="ZINC/IRON TRANSPORTER"/>
    <property type="match status" value="1"/>
</dbReference>
<feature type="transmembrane region" description="Helical" evidence="5">
    <location>
        <begin position="125"/>
        <end position="143"/>
    </location>
</feature>
<dbReference type="OMA" id="CAHHEAT"/>
<dbReference type="eggNOG" id="KOG1558">
    <property type="taxonomic scope" value="Eukaryota"/>
</dbReference>
<keyword evidence="3 5" id="KW-1133">Transmembrane helix</keyword>
<dbReference type="GO" id="GO:0005385">
    <property type="term" value="F:zinc ion transmembrane transporter activity"/>
    <property type="evidence" value="ECO:0007669"/>
    <property type="project" value="TreeGrafter"/>
</dbReference>
<gene>
    <name evidence="6" type="ORF">L798_04255</name>
</gene>
<accession>A0A067RBM4</accession>
<keyword evidence="7" id="KW-1185">Reference proteome</keyword>
<evidence type="ECO:0000313" key="6">
    <source>
        <dbReference type="EMBL" id="KDR21281.1"/>
    </source>
</evidence>
<feature type="transmembrane region" description="Helical" evidence="5">
    <location>
        <begin position="414"/>
        <end position="433"/>
    </location>
</feature>
<keyword evidence="4 5" id="KW-0472">Membrane</keyword>
<keyword evidence="2 5" id="KW-0812">Transmembrane</keyword>
<dbReference type="EMBL" id="KK852563">
    <property type="protein sequence ID" value="KDR21281.1"/>
    <property type="molecule type" value="Genomic_DNA"/>
</dbReference>
<dbReference type="GO" id="GO:0005886">
    <property type="term" value="C:plasma membrane"/>
    <property type="evidence" value="ECO:0007669"/>
    <property type="project" value="TreeGrafter"/>
</dbReference>
<dbReference type="AlphaFoldDB" id="A0A067RBM4"/>
<dbReference type="OrthoDB" id="448280at2759"/>
<feature type="transmembrane region" description="Helical" evidence="5">
    <location>
        <begin position="314"/>
        <end position="334"/>
    </location>
</feature>
<dbReference type="InParanoid" id="A0A067RBM4"/>
<dbReference type="Proteomes" id="UP000027135">
    <property type="component" value="Unassembled WGS sequence"/>
</dbReference>
<feature type="transmembrane region" description="Helical" evidence="5">
    <location>
        <begin position="35"/>
        <end position="55"/>
    </location>
</feature>
<feature type="transmembrane region" description="Helical" evidence="5">
    <location>
        <begin position="379"/>
        <end position="402"/>
    </location>
</feature>
<dbReference type="PANTHER" id="PTHR11040:SF203">
    <property type="entry name" value="FI18611P1-RELATED"/>
    <property type="match status" value="1"/>
</dbReference>
<evidence type="ECO:0000256" key="5">
    <source>
        <dbReference type="SAM" id="Phobius"/>
    </source>
</evidence>
<comment type="subcellular location">
    <subcellularLocation>
        <location evidence="1">Membrane</location>
        <topology evidence="1">Multi-pass membrane protein</topology>
    </subcellularLocation>
</comment>
<dbReference type="InterPro" id="IPR003689">
    <property type="entry name" value="ZIP"/>
</dbReference>
<organism evidence="6 7">
    <name type="scientific">Zootermopsis nevadensis</name>
    <name type="common">Dampwood termite</name>
    <dbReference type="NCBI Taxonomy" id="136037"/>
    <lineage>
        <taxon>Eukaryota</taxon>
        <taxon>Metazoa</taxon>
        <taxon>Ecdysozoa</taxon>
        <taxon>Arthropoda</taxon>
        <taxon>Hexapoda</taxon>
        <taxon>Insecta</taxon>
        <taxon>Pterygota</taxon>
        <taxon>Neoptera</taxon>
        <taxon>Polyneoptera</taxon>
        <taxon>Dictyoptera</taxon>
        <taxon>Blattodea</taxon>
        <taxon>Blattoidea</taxon>
        <taxon>Termitoidae</taxon>
        <taxon>Termopsidae</taxon>
        <taxon>Zootermopsis</taxon>
    </lineage>
</organism>
<feature type="transmembrane region" description="Helical" evidence="5">
    <location>
        <begin position="76"/>
        <end position="102"/>
    </location>
</feature>
<name>A0A067RBM4_ZOONE</name>
<evidence type="ECO:0000313" key="7">
    <source>
        <dbReference type="Proteomes" id="UP000027135"/>
    </source>
</evidence>
<protein>
    <submittedName>
        <fullName evidence="6">Zinc transporter ZIP1</fullName>
    </submittedName>
</protein>
<evidence type="ECO:0000256" key="4">
    <source>
        <dbReference type="ARBA" id="ARBA00023136"/>
    </source>
</evidence>
<evidence type="ECO:0000256" key="3">
    <source>
        <dbReference type="ARBA" id="ARBA00022989"/>
    </source>
</evidence>
<dbReference type="Pfam" id="PF02535">
    <property type="entry name" value="Zip"/>
    <property type="match status" value="1"/>
</dbReference>
<dbReference type="STRING" id="136037.A0A067RBM4"/>
<feature type="transmembrane region" description="Helical" evidence="5">
    <location>
        <begin position="346"/>
        <end position="367"/>
    </location>
</feature>
<feature type="transmembrane region" description="Helical" evidence="5">
    <location>
        <begin position="288"/>
        <end position="308"/>
    </location>
</feature>
<reference evidence="6 7" key="1">
    <citation type="journal article" date="2014" name="Nat. Commun.">
        <title>Molecular traces of alternative social organization in a termite genome.</title>
        <authorList>
            <person name="Terrapon N."/>
            <person name="Li C."/>
            <person name="Robertson H.M."/>
            <person name="Ji L."/>
            <person name="Meng X."/>
            <person name="Booth W."/>
            <person name="Chen Z."/>
            <person name="Childers C.P."/>
            <person name="Glastad K.M."/>
            <person name="Gokhale K."/>
            <person name="Gowin J."/>
            <person name="Gronenberg W."/>
            <person name="Hermansen R.A."/>
            <person name="Hu H."/>
            <person name="Hunt B.G."/>
            <person name="Huylmans A.K."/>
            <person name="Khalil S.M."/>
            <person name="Mitchell R.D."/>
            <person name="Munoz-Torres M.C."/>
            <person name="Mustard J.A."/>
            <person name="Pan H."/>
            <person name="Reese J.T."/>
            <person name="Scharf M.E."/>
            <person name="Sun F."/>
            <person name="Vogel H."/>
            <person name="Xiao J."/>
            <person name="Yang W."/>
            <person name="Yang Z."/>
            <person name="Yang Z."/>
            <person name="Zhou J."/>
            <person name="Zhu J."/>
            <person name="Brent C.S."/>
            <person name="Elsik C.G."/>
            <person name="Goodisman M.A."/>
            <person name="Liberles D.A."/>
            <person name="Roe R.M."/>
            <person name="Vargo E.L."/>
            <person name="Vilcinskas A."/>
            <person name="Wang J."/>
            <person name="Bornberg-Bauer E."/>
            <person name="Korb J."/>
            <person name="Zhang G."/>
            <person name="Liebig J."/>
        </authorList>
    </citation>
    <scope>NUCLEOTIDE SEQUENCE [LARGE SCALE GENOMIC DNA]</scope>
    <source>
        <tissue evidence="6">Whole organism</tissue>
    </source>
</reference>
<evidence type="ECO:0000256" key="2">
    <source>
        <dbReference type="ARBA" id="ARBA00022692"/>
    </source>
</evidence>